<dbReference type="GO" id="GO:0016787">
    <property type="term" value="F:hydrolase activity"/>
    <property type="evidence" value="ECO:0007669"/>
    <property type="project" value="InterPro"/>
</dbReference>
<reference evidence="3 4" key="1">
    <citation type="submission" date="2023-10" db="EMBL/GenBank/DDBJ databases">
        <authorList>
            <person name="Maclean D."/>
            <person name="Macfadyen A."/>
        </authorList>
    </citation>
    <scope>NUCLEOTIDE SEQUENCE [LARGE SCALE GENOMIC DNA]</scope>
</reference>
<proteinExistence type="predicted"/>
<dbReference type="Pfam" id="PF01738">
    <property type="entry name" value="DLH"/>
    <property type="match status" value="1"/>
</dbReference>
<feature type="domain" description="Dienelactone hydrolase" evidence="2">
    <location>
        <begin position="57"/>
        <end position="216"/>
    </location>
</feature>
<keyword evidence="4" id="KW-1185">Reference proteome</keyword>
<accession>A0AAV1IKU7</accession>
<dbReference type="InterPro" id="IPR002925">
    <property type="entry name" value="Dienelactn_hydro"/>
</dbReference>
<evidence type="ECO:0000313" key="4">
    <source>
        <dbReference type="Proteomes" id="UP001314263"/>
    </source>
</evidence>
<comment type="caution">
    <text evidence="3">The sequence shown here is derived from an EMBL/GenBank/DDBJ whole genome shotgun (WGS) entry which is preliminary data.</text>
</comment>
<dbReference type="EMBL" id="CAUYUE010000018">
    <property type="protein sequence ID" value="CAK0787883.1"/>
    <property type="molecule type" value="Genomic_DNA"/>
</dbReference>
<dbReference type="Gene3D" id="3.40.50.1820">
    <property type="entry name" value="alpha/beta hydrolase"/>
    <property type="match status" value="1"/>
</dbReference>
<dbReference type="InterPro" id="IPR029058">
    <property type="entry name" value="AB_hydrolase_fold"/>
</dbReference>
<dbReference type="SUPFAM" id="SSF53474">
    <property type="entry name" value="alpha/beta-Hydrolases"/>
    <property type="match status" value="1"/>
</dbReference>
<protein>
    <recommendedName>
        <fullName evidence="2">Dienelactone hydrolase domain-containing protein</fullName>
    </recommendedName>
</protein>
<evidence type="ECO:0000259" key="2">
    <source>
        <dbReference type="Pfam" id="PF01738"/>
    </source>
</evidence>
<feature type="region of interest" description="Disordered" evidence="1">
    <location>
        <begin position="1"/>
        <end position="25"/>
    </location>
</feature>
<sequence length="324" mass="35563">MRAALQDAVARGRSKPEMEVRPAKHPGEDRILQHNASFAIRDSNMFARPSHPGKHAPTDGPLPAVIYLHATGGNMDQMRGRAEAGARRGYLTASIDCRYHGRRCPPGEDKRSCYEHALVRAWREGPEHPFLLDNVWDIIMLLDYLDARPDVDSARIGMTGLSLGGMHTWLAAALDDRVAVAAPMIGVQCFGWAMAHDRWQARIASIPQVFAAAAKDLGCKAVDGSVVRRVWDCLMPSMLESYDATFSLAAIAPRPFLIANGELDPRCPIAGLEMPIMAAQQAYKAMGHPENLKVHFEKGLAHAPSTGLDNAVNEWLDLHLLSTH</sequence>
<evidence type="ECO:0000313" key="3">
    <source>
        <dbReference type="EMBL" id="CAK0787883.1"/>
    </source>
</evidence>
<dbReference type="PANTHER" id="PTHR47381">
    <property type="entry name" value="ALPHA/BETA-HYDROLASES SUPERFAMILY PROTEIN"/>
    <property type="match status" value="1"/>
</dbReference>
<evidence type="ECO:0000256" key="1">
    <source>
        <dbReference type="SAM" id="MobiDB-lite"/>
    </source>
</evidence>
<organism evidence="3 4">
    <name type="scientific">Coccomyxa viridis</name>
    <dbReference type="NCBI Taxonomy" id="1274662"/>
    <lineage>
        <taxon>Eukaryota</taxon>
        <taxon>Viridiplantae</taxon>
        <taxon>Chlorophyta</taxon>
        <taxon>core chlorophytes</taxon>
        <taxon>Trebouxiophyceae</taxon>
        <taxon>Trebouxiophyceae incertae sedis</taxon>
        <taxon>Coccomyxaceae</taxon>
        <taxon>Coccomyxa</taxon>
    </lineage>
</organism>
<feature type="compositionally biased region" description="Basic and acidic residues" evidence="1">
    <location>
        <begin position="14"/>
        <end position="25"/>
    </location>
</feature>
<gene>
    <name evidence="3" type="ORF">CVIRNUC_011105</name>
</gene>
<dbReference type="Proteomes" id="UP001314263">
    <property type="component" value="Unassembled WGS sequence"/>
</dbReference>
<dbReference type="PANTHER" id="PTHR47381:SF3">
    <property type="entry name" value="ALPHA_BETA-HYDROLASES SUPERFAMILY PROTEIN"/>
    <property type="match status" value="1"/>
</dbReference>
<dbReference type="AlphaFoldDB" id="A0AAV1IKU7"/>
<name>A0AAV1IKU7_9CHLO</name>